<comment type="function">
    <text evidence="7">Catalyzes the ferrous insertion into protoporphyrin IX.</text>
</comment>
<dbReference type="InterPro" id="IPR033659">
    <property type="entry name" value="Ferrochelatase_N"/>
</dbReference>
<dbReference type="Proteomes" id="UP000238649">
    <property type="component" value="Unassembled WGS sequence"/>
</dbReference>
<comment type="pathway">
    <text evidence="7">Porphyrin-containing compound metabolism; protoheme biosynthesis; protoheme from protoporphyrin-IX: step 1/1.</text>
</comment>
<evidence type="ECO:0000256" key="8">
    <source>
        <dbReference type="RuleBase" id="RU004185"/>
    </source>
</evidence>
<dbReference type="SUPFAM" id="SSF53800">
    <property type="entry name" value="Chelatase"/>
    <property type="match status" value="2"/>
</dbReference>
<evidence type="ECO:0000256" key="5">
    <source>
        <dbReference type="ARBA" id="ARBA00023244"/>
    </source>
</evidence>
<evidence type="ECO:0000313" key="9">
    <source>
        <dbReference type="EMBL" id="PRM90810.1"/>
    </source>
</evidence>
<dbReference type="CDD" id="cd00419">
    <property type="entry name" value="Ferrochelatase_C"/>
    <property type="match status" value="1"/>
</dbReference>
<dbReference type="GO" id="GO:0005737">
    <property type="term" value="C:cytoplasm"/>
    <property type="evidence" value="ECO:0007669"/>
    <property type="project" value="UniProtKB-SubCell"/>
</dbReference>
<comment type="caution">
    <text evidence="9">The sequence shown here is derived from an EMBL/GenBank/DDBJ whole genome shotgun (WGS) entry which is preliminary data.</text>
</comment>
<dbReference type="UniPathway" id="UPA00252">
    <property type="reaction ID" value="UER00325"/>
</dbReference>
<keyword evidence="2 7" id="KW-0408">Iron</keyword>
<feature type="binding site" evidence="7">
    <location>
        <position position="306"/>
    </location>
    <ligand>
        <name>Fe(2+)</name>
        <dbReference type="ChEBI" id="CHEBI:29033"/>
    </ligand>
</feature>
<evidence type="ECO:0000313" key="10">
    <source>
        <dbReference type="Proteomes" id="UP000238649"/>
    </source>
</evidence>
<dbReference type="OrthoDB" id="9809741at2"/>
<proteinExistence type="inferred from homology"/>
<keyword evidence="4 7" id="KW-0456">Lyase</keyword>
<keyword evidence="3 7" id="KW-0350">Heme biosynthesis</keyword>
<reference evidence="9 10" key="1">
    <citation type="submission" date="2017-09" db="EMBL/GenBank/DDBJ databases">
        <title>Reassesment of A. cryaerophilus.</title>
        <authorList>
            <person name="Perez-Cataluna A."/>
            <person name="Collado L."/>
            <person name="Salgado O."/>
            <person name="Lefinanco V."/>
            <person name="Figueras M.J."/>
        </authorList>
    </citation>
    <scope>NUCLEOTIDE SEQUENCE [LARGE SCALE GENOMIC DNA]</scope>
    <source>
        <strain evidence="9 10">LMG 9871</strain>
    </source>
</reference>
<evidence type="ECO:0000256" key="7">
    <source>
        <dbReference type="HAMAP-Rule" id="MF_00323"/>
    </source>
</evidence>
<keyword evidence="5 7" id="KW-0627">Porphyrin biosynthesis</keyword>
<dbReference type="GO" id="GO:0046872">
    <property type="term" value="F:metal ion binding"/>
    <property type="evidence" value="ECO:0007669"/>
    <property type="project" value="UniProtKB-KW"/>
</dbReference>
<dbReference type="Pfam" id="PF00762">
    <property type="entry name" value="Ferrochelatase"/>
    <property type="match status" value="2"/>
</dbReference>
<keyword evidence="7" id="KW-0479">Metal-binding</keyword>
<dbReference type="InterPro" id="IPR001015">
    <property type="entry name" value="Ferrochelatase"/>
</dbReference>
<dbReference type="EMBL" id="NXGH01000001">
    <property type="protein sequence ID" value="PRM90810.1"/>
    <property type="molecule type" value="Genomic_DNA"/>
</dbReference>
<evidence type="ECO:0000256" key="2">
    <source>
        <dbReference type="ARBA" id="ARBA00023004"/>
    </source>
</evidence>
<comment type="catalytic activity">
    <reaction evidence="7">
        <text>heme b + 2 H(+) = protoporphyrin IX + Fe(2+)</text>
        <dbReference type="Rhea" id="RHEA:22584"/>
        <dbReference type="ChEBI" id="CHEBI:15378"/>
        <dbReference type="ChEBI" id="CHEBI:29033"/>
        <dbReference type="ChEBI" id="CHEBI:57306"/>
        <dbReference type="ChEBI" id="CHEBI:60344"/>
        <dbReference type="EC" id="4.98.1.1"/>
    </reaction>
</comment>
<dbReference type="CDD" id="cd03411">
    <property type="entry name" value="Ferrochelatase_N"/>
    <property type="match status" value="1"/>
</dbReference>
<organism evidence="9 10">
    <name type="scientific">Aliarcobacter cryaerophilus</name>
    <dbReference type="NCBI Taxonomy" id="28198"/>
    <lineage>
        <taxon>Bacteria</taxon>
        <taxon>Pseudomonadati</taxon>
        <taxon>Campylobacterota</taxon>
        <taxon>Epsilonproteobacteria</taxon>
        <taxon>Campylobacterales</taxon>
        <taxon>Arcobacteraceae</taxon>
        <taxon>Aliarcobacter</taxon>
    </lineage>
</organism>
<name>A0A2S9SW38_9BACT</name>
<protein>
    <recommendedName>
        <fullName evidence="7">Ferrochelatase</fullName>
        <ecNumber evidence="7">4.98.1.1</ecNumber>
    </recommendedName>
    <alternativeName>
        <fullName evidence="7">Heme synthase</fullName>
    </alternativeName>
    <alternativeName>
        <fullName evidence="7">Protoheme ferro-lyase</fullName>
    </alternativeName>
</protein>
<dbReference type="NCBIfam" id="TIGR00109">
    <property type="entry name" value="hemH"/>
    <property type="match status" value="1"/>
</dbReference>
<dbReference type="GO" id="GO:0006783">
    <property type="term" value="P:heme biosynthetic process"/>
    <property type="evidence" value="ECO:0007669"/>
    <property type="project" value="UniProtKB-UniRule"/>
</dbReference>
<feature type="binding site" evidence="7">
    <location>
        <position position="226"/>
    </location>
    <ligand>
        <name>Fe(2+)</name>
        <dbReference type="ChEBI" id="CHEBI:29033"/>
    </ligand>
</feature>
<dbReference type="GO" id="GO:0004325">
    <property type="term" value="F:ferrochelatase activity"/>
    <property type="evidence" value="ECO:0007669"/>
    <property type="project" value="UniProtKB-UniRule"/>
</dbReference>
<evidence type="ECO:0000256" key="1">
    <source>
        <dbReference type="ARBA" id="ARBA00007718"/>
    </source>
</evidence>
<comment type="similarity">
    <text evidence="1 7 8">Belongs to the ferrochelatase family.</text>
</comment>
<evidence type="ECO:0000256" key="4">
    <source>
        <dbReference type="ARBA" id="ARBA00023239"/>
    </source>
</evidence>
<dbReference type="RefSeq" id="WP_105910741.1">
    <property type="nucleotide sequence ID" value="NZ_NXGH01000001.1"/>
</dbReference>
<dbReference type="HAMAP" id="MF_00323">
    <property type="entry name" value="Ferrochelatase"/>
    <property type="match status" value="1"/>
</dbReference>
<gene>
    <name evidence="7 9" type="primary">hemH</name>
    <name evidence="9" type="ORF">CJ671_00285</name>
</gene>
<dbReference type="Gene3D" id="3.40.50.1400">
    <property type="match status" value="3"/>
</dbReference>
<keyword evidence="7" id="KW-0963">Cytoplasm</keyword>
<dbReference type="PANTHER" id="PTHR11108:SF1">
    <property type="entry name" value="FERROCHELATASE, MITOCHONDRIAL"/>
    <property type="match status" value="1"/>
</dbReference>
<dbReference type="AlphaFoldDB" id="A0A2S9SW38"/>
<evidence type="ECO:0000256" key="6">
    <source>
        <dbReference type="ARBA" id="ARBA00024536"/>
    </source>
</evidence>
<comment type="catalytic activity">
    <reaction evidence="6">
        <text>Fe-coproporphyrin III + 2 H(+) = coproporphyrin III + Fe(2+)</text>
        <dbReference type="Rhea" id="RHEA:49572"/>
        <dbReference type="ChEBI" id="CHEBI:15378"/>
        <dbReference type="ChEBI" id="CHEBI:29033"/>
        <dbReference type="ChEBI" id="CHEBI:68438"/>
        <dbReference type="ChEBI" id="CHEBI:131725"/>
        <dbReference type="EC" id="4.99.1.9"/>
    </reaction>
    <physiologicalReaction direction="right-to-left" evidence="6">
        <dbReference type="Rhea" id="RHEA:49574"/>
    </physiologicalReaction>
</comment>
<sequence>MKRAIVLMNMGGPNNLDEVEVFLKNMFNDKYIIGAPQPIRALIAKLIIYKRLNIAKENYRELGGISPIVGYTKRLVRRLQIRALIAKLIIYKRLNIAKENYRQLGGISPIVGYTKRLVRRLQKVVDADVFYEMRYTAPFAKDVIEKVKDYDEIYAIPMYPHHSRTTTLSSIEDFISCAKSFKIEHKIKTIDYYYDNIFYNKAIVDRIKESLKDDRAEEFELVFSAHGLTQRVIDKGDLYQKHILANVEFVKDELKRENINFKKIDVAYQSRVGPMKWLQPYMEDKIKELGKKVIVYPISFTVDNSETLGELVLEYGELAKEHGIKDYRVAKTPNSNYNFIVALKSIYENLKLK</sequence>
<dbReference type="PANTHER" id="PTHR11108">
    <property type="entry name" value="FERROCHELATASE"/>
    <property type="match status" value="1"/>
</dbReference>
<dbReference type="EC" id="4.98.1.1" evidence="7"/>
<dbReference type="InterPro" id="IPR033644">
    <property type="entry name" value="Ferrochelatase_C"/>
</dbReference>
<comment type="subcellular location">
    <subcellularLocation>
        <location evidence="7">Cytoplasm</location>
    </subcellularLocation>
</comment>
<evidence type="ECO:0000256" key="3">
    <source>
        <dbReference type="ARBA" id="ARBA00023133"/>
    </source>
</evidence>
<accession>A0A2S9SW38</accession>